<feature type="transmembrane region" description="Helical" evidence="6">
    <location>
        <begin position="75"/>
        <end position="99"/>
    </location>
</feature>
<dbReference type="Pfam" id="PF00892">
    <property type="entry name" value="EamA"/>
    <property type="match status" value="2"/>
</dbReference>
<dbReference type="SUPFAM" id="SSF103481">
    <property type="entry name" value="Multidrug resistance efflux transporter EmrE"/>
    <property type="match status" value="2"/>
</dbReference>
<feature type="transmembrane region" description="Helical" evidence="6">
    <location>
        <begin position="105"/>
        <end position="124"/>
    </location>
</feature>
<feature type="transmembrane region" description="Helical" evidence="6">
    <location>
        <begin position="136"/>
        <end position="156"/>
    </location>
</feature>
<dbReference type="InterPro" id="IPR030184">
    <property type="entry name" value="WAT1-related"/>
</dbReference>
<protein>
    <recommendedName>
        <fullName evidence="6">WAT1-related protein</fullName>
    </recommendedName>
</protein>
<feature type="transmembrane region" description="Helical" evidence="6">
    <location>
        <begin position="197"/>
        <end position="217"/>
    </location>
</feature>
<dbReference type="GO" id="GO:0022857">
    <property type="term" value="F:transmembrane transporter activity"/>
    <property type="evidence" value="ECO:0007669"/>
    <property type="project" value="InterPro"/>
</dbReference>
<evidence type="ECO:0000259" key="7">
    <source>
        <dbReference type="Pfam" id="PF00892"/>
    </source>
</evidence>
<dbReference type="InterPro" id="IPR037185">
    <property type="entry name" value="EmrE-like"/>
</dbReference>
<gene>
    <name evidence="8" type="ORF">CDL12_09454</name>
</gene>
<feature type="transmembrane region" description="Helical" evidence="6">
    <location>
        <begin position="229"/>
        <end position="248"/>
    </location>
</feature>
<keyword evidence="9" id="KW-1185">Reference proteome</keyword>
<feature type="transmembrane region" description="Helical" evidence="6">
    <location>
        <begin position="293"/>
        <end position="313"/>
    </location>
</feature>
<keyword evidence="4 6" id="KW-1133">Transmembrane helix</keyword>
<reference evidence="9" key="1">
    <citation type="journal article" date="2018" name="Gigascience">
        <title>Genome assembly of the Pink Ipe (Handroanthus impetiginosus, Bignoniaceae), a highly valued, ecologically keystone Neotropical timber forest tree.</title>
        <authorList>
            <person name="Silva-Junior O.B."/>
            <person name="Grattapaglia D."/>
            <person name="Novaes E."/>
            <person name="Collevatti R.G."/>
        </authorList>
    </citation>
    <scope>NUCLEOTIDE SEQUENCE [LARGE SCALE GENOMIC DNA]</scope>
    <source>
        <strain evidence="9">cv. UFG-1</strain>
    </source>
</reference>
<feature type="domain" description="EamA" evidence="7">
    <location>
        <begin position="199"/>
        <end position="337"/>
    </location>
</feature>
<comment type="similarity">
    <text evidence="2 6">Belongs to the drug/metabolite transporter (DMT) superfamily. Plant drug/metabolite exporter (P-DME) (TC 2.A.7.4) family.</text>
</comment>
<dbReference type="AlphaFoldDB" id="A0A2G9HK22"/>
<comment type="subcellular location">
    <subcellularLocation>
        <location evidence="1 6">Membrane</location>
        <topology evidence="1 6">Multi-pass membrane protein</topology>
    </subcellularLocation>
</comment>
<proteinExistence type="inferred from homology"/>
<evidence type="ECO:0000256" key="6">
    <source>
        <dbReference type="RuleBase" id="RU363077"/>
    </source>
</evidence>
<evidence type="ECO:0000313" key="9">
    <source>
        <dbReference type="Proteomes" id="UP000231279"/>
    </source>
</evidence>
<evidence type="ECO:0000256" key="3">
    <source>
        <dbReference type="ARBA" id="ARBA00022692"/>
    </source>
</evidence>
<evidence type="ECO:0000256" key="4">
    <source>
        <dbReference type="ARBA" id="ARBA00022989"/>
    </source>
</evidence>
<comment type="caution">
    <text evidence="8">The sequence shown here is derived from an EMBL/GenBank/DDBJ whole genome shotgun (WGS) entry which is preliminary data.</text>
</comment>
<dbReference type="OrthoDB" id="1728340at2759"/>
<dbReference type="GO" id="GO:0016020">
    <property type="term" value="C:membrane"/>
    <property type="evidence" value="ECO:0007669"/>
    <property type="project" value="UniProtKB-SubCell"/>
</dbReference>
<keyword evidence="5 6" id="KW-0472">Membrane</keyword>
<evidence type="ECO:0000256" key="5">
    <source>
        <dbReference type="ARBA" id="ARBA00023136"/>
    </source>
</evidence>
<feature type="transmembrane region" description="Helical" evidence="6">
    <location>
        <begin position="46"/>
        <end position="63"/>
    </location>
</feature>
<organism evidence="8 9">
    <name type="scientific">Handroanthus impetiginosus</name>
    <dbReference type="NCBI Taxonomy" id="429701"/>
    <lineage>
        <taxon>Eukaryota</taxon>
        <taxon>Viridiplantae</taxon>
        <taxon>Streptophyta</taxon>
        <taxon>Embryophyta</taxon>
        <taxon>Tracheophyta</taxon>
        <taxon>Spermatophyta</taxon>
        <taxon>Magnoliopsida</taxon>
        <taxon>eudicotyledons</taxon>
        <taxon>Gunneridae</taxon>
        <taxon>Pentapetalae</taxon>
        <taxon>asterids</taxon>
        <taxon>lamiids</taxon>
        <taxon>Lamiales</taxon>
        <taxon>Bignoniaceae</taxon>
        <taxon>Crescentiina</taxon>
        <taxon>Tabebuia alliance</taxon>
        <taxon>Handroanthus</taxon>
    </lineage>
</organism>
<evidence type="ECO:0000256" key="2">
    <source>
        <dbReference type="ARBA" id="ARBA00007635"/>
    </source>
</evidence>
<dbReference type="InterPro" id="IPR000620">
    <property type="entry name" value="EamA_dom"/>
</dbReference>
<dbReference type="PANTHER" id="PTHR31218">
    <property type="entry name" value="WAT1-RELATED PROTEIN"/>
    <property type="match status" value="1"/>
</dbReference>
<sequence length="377" mass="41609">MAQEKIISEKVKLLFSLLLLQFCFAGFHIVSRVALNIGVSKVVYPVYRNIIALLLLGPFAYFLEKKERPPLTFSLLAQFFLLALVGITANQGFYILGLYYASPTFASAMQNSVPAITFVMASALRLEEVHITRIDGLAKVLGTLASVGGATIITLYKGPPLLHHPSSNNPLEENINMGNPLEENINMVLSSPKLQSWTWGCIFLLGHCLSWAGWMVLQAPIVKKYPAKLSLTSFTFFFGLIQFLFIAAFVERDPKHWQIQSAEEISTILYAGVISSGLVISLQTWCIQKGGPVFVASFQPVQTVLVAGMAFIILGDQLYSGGIIGAVLIIFGLYLVLWGKTAETRYQRQDTEETLTKHLLEDDLDNNNQDSGGIDIP</sequence>
<evidence type="ECO:0000256" key="1">
    <source>
        <dbReference type="ARBA" id="ARBA00004141"/>
    </source>
</evidence>
<accession>A0A2G9HK22</accession>
<name>A0A2G9HK22_9LAMI</name>
<dbReference type="EMBL" id="NKXS01001585">
    <property type="protein sequence ID" value="PIN17881.1"/>
    <property type="molecule type" value="Genomic_DNA"/>
</dbReference>
<evidence type="ECO:0000313" key="8">
    <source>
        <dbReference type="EMBL" id="PIN17881.1"/>
    </source>
</evidence>
<keyword evidence="3 6" id="KW-0812">Transmembrane</keyword>
<feature type="transmembrane region" description="Helical" evidence="6">
    <location>
        <begin position="319"/>
        <end position="338"/>
    </location>
</feature>
<dbReference type="Proteomes" id="UP000231279">
    <property type="component" value="Unassembled WGS sequence"/>
</dbReference>
<feature type="transmembrane region" description="Helical" evidence="6">
    <location>
        <begin position="268"/>
        <end position="286"/>
    </location>
</feature>
<feature type="domain" description="EamA" evidence="7">
    <location>
        <begin position="15"/>
        <end position="153"/>
    </location>
</feature>